<dbReference type="Pfam" id="PF22879">
    <property type="entry name" value="AIPR_N"/>
    <property type="match status" value="1"/>
</dbReference>
<keyword evidence="4" id="KW-1185">Reference proteome</keyword>
<dbReference type="InterPro" id="IPR018891">
    <property type="entry name" value="AIPR_C"/>
</dbReference>
<evidence type="ECO:0000259" key="2">
    <source>
        <dbReference type="Pfam" id="PF22879"/>
    </source>
</evidence>
<name>A0ABU1HUC4_9MICO</name>
<dbReference type="InterPro" id="IPR055101">
    <property type="entry name" value="AIPR_N"/>
</dbReference>
<dbReference type="Proteomes" id="UP001249291">
    <property type="component" value="Unassembled WGS sequence"/>
</dbReference>
<accession>A0ABU1HUC4</accession>
<organism evidence="3 4">
    <name type="scientific">Microbacterium foliorum</name>
    <dbReference type="NCBI Taxonomy" id="104336"/>
    <lineage>
        <taxon>Bacteria</taxon>
        <taxon>Bacillati</taxon>
        <taxon>Actinomycetota</taxon>
        <taxon>Actinomycetes</taxon>
        <taxon>Micrococcales</taxon>
        <taxon>Microbacteriaceae</taxon>
        <taxon>Microbacterium</taxon>
    </lineage>
</organism>
<protein>
    <recommendedName>
        <fullName evidence="5">AIPR protein</fullName>
    </recommendedName>
</protein>
<feature type="domain" description="Abortive phage infection protein C-terminal" evidence="1">
    <location>
        <begin position="245"/>
        <end position="562"/>
    </location>
</feature>
<dbReference type="Pfam" id="PF10592">
    <property type="entry name" value="AIPR"/>
    <property type="match status" value="1"/>
</dbReference>
<dbReference type="EMBL" id="JAVIZQ010000001">
    <property type="protein sequence ID" value="MDR6143642.1"/>
    <property type="molecule type" value="Genomic_DNA"/>
</dbReference>
<gene>
    <name evidence="3" type="ORF">QE375_003196</name>
</gene>
<sequence length="696" mass="77777">MSAFYDEFSNAIILRAHGNSGFKLTAFGEEVADRLEEAEVAFDVTVIALQCTGRNRRKLRLLGYAEDAADSSLVVLCSVFYGEPGNTLTKTEAEVAFASARAFIEQSEDGYLIDALEISSAEAEHARYFQDLLSRENRNSLNRVEKFKFILATDGVMSERLRSISSDELCGRPASYSIWDLRRFEDLTASESGQDEFEVDLTKWLPDGLPCLVGSESDSRAKSYLAVLPGQLLADVYAEYGSQLLESNVRTFLSARGKVNRGIQGTLSQQPDMFLAYNNGLTTTATGVELVDGPGGPRIRSLQNWQIVNGGQTTASLAHFMRGPAGRKVDDVYVAMKLVTVEPDTASEMVASISRFANSQNAVSEADLFSNSPFHIRLEQISRRVMAPAKEGELYQTKWFYERARGQWENQRNAGTPAEVKRFEAEYPKKQRLTKTDWAKYAFSWSQRPYDVSRGAQSNFMAYAKVASELWEKDPDQIGDAYFRVGVGKAIMFNDLRESVLDSEWYETGYLANIVTYAMSRFAYELSVRFPGQKYDFESVWRRQGLSEVSRDALTEVAHRMQLVLTSVDRPQANVTQWAKQPAAWESAKKCGVEVPASVAQDLLGEAEERSRLGDAKRERQIDSGLEALSRVLKVSQATWEAVLTEGTRSAVLSPTDAALVQLMLKKSLPTDRQALRLARILERCSQEGIIPDDSY</sequence>
<evidence type="ECO:0008006" key="5">
    <source>
        <dbReference type="Google" id="ProtNLM"/>
    </source>
</evidence>
<feature type="domain" description="Abortive infection phage resistance protein N-terminal" evidence="2">
    <location>
        <begin position="27"/>
        <end position="184"/>
    </location>
</feature>
<evidence type="ECO:0000313" key="3">
    <source>
        <dbReference type="EMBL" id="MDR6143642.1"/>
    </source>
</evidence>
<evidence type="ECO:0000259" key="1">
    <source>
        <dbReference type="Pfam" id="PF10592"/>
    </source>
</evidence>
<evidence type="ECO:0000313" key="4">
    <source>
        <dbReference type="Proteomes" id="UP001249291"/>
    </source>
</evidence>
<proteinExistence type="predicted"/>
<comment type="caution">
    <text evidence="3">The sequence shown here is derived from an EMBL/GenBank/DDBJ whole genome shotgun (WGS) entry which is preliminary data.</text>
</comment>
<reference evidence="3 4" key="1">
    <citation type="submission" date="2023-08" db="EMBL/GenBank/DDBJ databases">
        <title>Functional and genomic diversity of the sorghum phyllosphere microbiome.</title>
        <authorList>
            <person name="Shade A."/>
        </authorList>
    </citation>
    <scope>NUCLEOTIDE SEQUENCE [LARGE SCALE GENOMIC DNA]</scope>
    <source>
        <strain evidence="3 4">SORGH_AS_0445</strain>
    </source>
</reference>
<dbReference type="RefSeq" id="WP_309692958.1">
    <property type="nucleotide sequence ID" value="NZ_JAVIZQ010000001.1"/>
</dbReference>